<feature type="non-terminal residue" evidence="2">
    <location>
        <position position="1"/>
    </location>
</feature>
<dbReference type="Gene3D" id="1.10.560.10">
    <property type="entry name" value="GroEL-like equatorial domain"/>
    <property type="match status" value="1"/>
</dbReference>
<sequence>SKDVIDPAKVVRLQVEHGVSIASSMITTDIITAEVQDKTPADGYEAIAKALLQGVYFQAKASGMMSESDEEHQKDMSQRFAESEVNDLD</sequence>
<proteinExistence type="predicted"/>
<evidence type="ECO:0000256" key="1">
    <source>
        <dbReference type="SAM" id="MobiDB-lite"/>
    </source>
</evidence>
<accession>A0A0F9K880</accession>
<dbReference type="EMBL" id="LAZR01008505">
    <property type="protein sequence ID" value="KKM78334.1"/>
    <property type="molecule type" value="Genomic_DNA"/>
</dbReference>
<feature type="region of interest" description="Disordered" evidence="1">
    <location>
        <begin position="64"/>
        <end position="89"/>
    </location>
</feature>
<evidence type="ECO:0000313" key="2">
    <source>
        <dbReference type="EMBL" id="KKM78334.1"/>
    </source>
</evidence>
<protein>
    <submittedName>
        <fullName evidence="2">Uncharacterized protein</fullName>
    </submittedName>
</protein>
<organism evidence="2">
    <name type="scientific">marine sediment metagenome</name>
    <dbReference type="NCBI Taxonomy" id="412755"/>
    <lineage>
        <taxon>unclassified sequences</taxon>
        <taxon>metagenomes</taxon>
        <taxon>ecological metagenomes</taxon>
    </lineage>
</organism>
<dbReference type="AlphaFoldDB" id="A0A0F9K880"/>
<name>A0A0F9K880_9ZZZZ</name>
<gene>
    <name evidence="2" type="ORF">LCGC14_1360930</name>
</gene>
<dbReference type="InterPro" id="IPR027413">
    <property type="entry name" value="GROEL-like_equatorial_sf"/>
</dbReference>
<comment type="caution">
    <text evidence="2">The sequence shown here is derived from an EMBL/GenBank/DDBJ whole genome shotgun (WGS) entry which is preliminary data.</text>
</comment>
<reference evidence="2" key="1">
    <citation type="journal article" date="2015" name="Nature">
        <title>Complex archaea that bridge the gap between prokaryotes and eukaryotes.</title>
        <authorList>
            <person name="Spang A."/>
            <person name="Saw J.H."/>
            <person name="Jorgensen S.L."/>
            <person name="Zaremba-Niedzwiedzka K."/>
            <person name="Martijn J."/>
            <person name="Lind A.E."/>
            <person name="van Eijk R."/>
            <person name="Schleper C."/>
            <person name="Guy L."/>
            <person name="Ettema T.J."/>
        </authorList>
    </citation>
    <scope>NUCLEOTIDE SEQUENCE</scope>
</reference>